<comment type="pathway">
    <text evidence="4 12">Purine metabolism; AMP biosynthesis via salvage pathway; AMP from adenine: step 1/1.</text>
</comment>
<evidence type="ECO:0000313" key="17">
    <source>
        <dbReference type="Proteomes" id="UP000178666"/>
    </source>
</evidence>
<feature type="domain" description="Phosphoribosyltransferase" evidence="13">
    <location>
        <begin position="44"/>
        <end position="158"/>
    </location>
</feature>
<dbReference type="InterPro" id="IPR029057">
    <property type="entry name" value="PRTase-like"/>
</dbReference>
<dbReference type="PANTHER" id="PTHR32315">
    <property type="entry name" value="ADENINE PHOSPHORIBOSYLTRANSFERASE"/>
    <property type="match status" value="1"/>
</dbReference>
<dbReference type="EC" id="2.4.2.7" evidence="7 12"/>
<dbReference type="GeneID" id="88085839"/>
<dbReference type="GO" id="GO:0006166">
    <property type="term" value="P:purine ribonucleoside salvage"/>
    <property type="evidence" value="ECO:0007669"/>
    <property type="project" value="UniProtKB-UniRule"/>
</dbReference>
<dbReference type="GO" id="GO:0006168">
    <property type="term" value="P:adenine salvage"/>
    <property type="evidence" value="ECO:0007669"/>
    <property type="project" value="InterPro"/>
</dbReference>
<dbReference type="Proteomes" id="UP000178666">
    <property type="component" value="Chromosome"/>
</dbReference>
<evidence type="ECO:0000256" key="7">
    <source>
        <dbReference type="ARBA" id="ARBA00011893"/>
    </source>
</evidence>
<reference evidence="15 17" key="1">
    <citation type="journal article" date="2016" name="Plant Dis.">
        <title>Improved production of propionic acid using genome shuffling.</title>
        <authorList>
            <person name="Luna-Flores C.H."/>
            <person name="Palfreyman R.W."/>
            <person name="Kromer J.O."/>
            <person name="Nielsen L.K."/>
            <person name="Marcellin E."/>
        </authorList>
    </citation>
    <scope>NUCLEOTIDE SEQUENCE [LARGE SCALE GENOMIC DNA]</scope>
    <source>
        <strain evidence="15 17">F3E8</strain>
    </source>
</reference>
<evidence type="ECO:0000256" key="8">
    <source>
        <dbReference type="ARBA" id="ARBA00022490"/>
    </source>
</evidence>
<dbReference type="CDD" id="cd06223">
    <property type="entry name" value="PRTases_typeI"/>
    <property type="match status" value="1"/>
</dbReference>
<dbReference type="Gene3D" id="3.40.50.2020">
    <property type="match status" value="1"/>
</dbReference>
<reference evidence="14 16" key="2">
    <citation type="submission" date="2016-02" db="EMBL/GenBank/DDBJ databases">
        <title>Complete Genome Sequence of Propionibacterium acidipropionici ATCC 55737.</title>
        <authorList>
            <person name="Luna Flores C.H."/>
            <person name="Nielsen L.K."/>
            <person name="Marcellin E."/>
        </authorList>
    </citation>
    <scope>NUCLEOTIDE SEQUENCE [LARGE SCALE GENOMIC DNA]</scope>
    <source>
        <strain evidence="14 16">ATCC 55737</strain>
    </source>
</reference>
<organism evidence="14 16">
    <name type="scientific">Acidipropionibacterium acidipropionici</name>
    <dbReference type="NCBI Taxonomy" id="1748"/>
    <lineage>
        <taxon>Bacteria</taxon>
        <taxon>Bacillati</taxon>
        <taxon>Actinomycetota</taxon>
        <taxon>Actinomycetes</taxon>
        <taxon>Propionibacteriales</taxon>
        <taxon>Propionibacteriaceae</taxon>
        <taxon>Acidipropionibacterium</taxon>
    </lineage>
</organism>
<dbReference type="GO" id="GO:0002055">
    <property type="term" value="F:adenine binding"/>
    <property type="evidence" value="ECO:0007669"/>
    <property type="project" value="TreeGrafter"/>
</dbReference>
<dbReference type="NCBIfam" id="TIGR01090">
    <property type="entry name" value="apt"/>
    <property type="match status" value="1"/>
</dbReference>
<evidence type="ECO:0000259" key="13">
    <source>
        <dbReference type="Pfam" id="PF00156"/>
    </source>
</evidence>
<evidence type="ECO:0000256" key="6">
    <source>
        <dbReference type="ARBA" id="ARBA00011738"/>
    </source>
</evidence>
<proteinExistence type="inferred from homology"/>
<dbReference type="GO" id="GO:0005737">
    <property type="term" value="C:cytoplasm"/>
    <property type="evidence" value="ECO:0007669"/>
    <property type="project" value="UniProtKB-SubCell"/>
</dbReference>
<dbReference type="NCBIfam" id="NF002636">
    <property type="entry name" value="PRK02304.1-5"/>
    <property type="match status" value="1"/>
</dbReference>
<dbReference type="Proteomes" id="UP000075221">
    <property type="component" value="Chromosome"/>
</dbReference>
<dbReference type="EMBL" id="CP015970">
    <property type="protein sequence ID" value="AOZ45943.1"/>
    <property type="molecule type" value="Genomic_DNA"/>
</dbReference>
<evidence type="ECO:0000256" key="5">
    <source>
        <dbReference type="ARBA" id="ARBA00008391"/>
    </source>
</evidence>
<evidence type="ECO:0000256" key="1">
    <source>
        <dbReference type="ARBA" id="ARBA00000868"/>
    </source>
</evidence>
<comment type="function">
    <text evidence="2 12">Catalyzes a salvage reaction resulting in the formation of AMP, that is energically less costly than de novo synthesis.</text>
</comment>
<dbReference type="PANTHER" id="PTHR32315:SF3">
    <property type="entry name" value="ADENINE PHOSPHORIBOSYLTRANSFERASE"/>
    <property type="match status" value="1"/>
</dbReference>
<name>A0A142KEB0_9ACTN</name>
<accession>A0A142KEB0</accession>
<dbReference type="OMA" id="QAYDLEY"/>
<evidence type="ECO:0000256" key="2">
    <source>
        <dbReference type="ARBA" id="ARBA00003968"/>
    </source>
</evidence>
<dbReference type="OrthoDB" id="9803963at2"/>
<dbReference type="NCBIfam" id="NF002634">
    <property type="entry name" value="PRK02304.1-3"/>
    <property type="match status" value="1"/>
</dbReference>
<evidence type="ECO:0000313" key="15">
    <source>
        <dbReference type="EMBL" id="AOZ45943.1"/>
    </source>
</evidence>
<keyword evidence="9 12" id="KW-0328">Glycosyltransferase</keyword>
<evidence type="ECO:0000256" key="4">
    <source>
        <dbReference type="ARBA" id="ARBA00004659"/>
    </source>
</evidence>
<dbReference type="HAMAP" id="MF_00004">
    <property type="entry name" value="Aden_phosphoribosyltr"/>
    <property type="match status" value="1"/>
</dbReference>
<dbReference type="SUPFAM" id="SSF53271">
    <property type="entry name" value="PRTase-like"/>
    <property type="match status" value="1"/>
</dbReference>
<evidence type="ECO:0000256" key="11">
    <source>
        <dbReference type="ARBA" id="ARBA00022726"/>
    </source>
</evidence>
<keyword evidence="8 12" id="KW-0963">Cytoplasm</keyword>
<dbReference type="FunFam" id="3.40.50.2020:FF:000004">
    <property type="entry name" value="Adenine phosphoribosyltransferase"/>
    <property type="match status" value="1"/>
</dbReference>
<evidence type="ECO:0000256" key="10">
    <source>
        <dbReference type="ARBA" id="ARBA00022679"/>
    </source>
</evidence>
<dbReference type="GO" id="GO:0016208">
    <property type="term" value="F:AMP binding"/>
    <property type="evidence" value="ECO:0007669"/>
    <property type="project" value="TreeGrafter"/>
</dbReference>
<comment type="similarity">
    <text evidence="5 12">Belongs to the purine/pyrimidine phosphoribosyltransferase family.</text>
</comment>
<dbReference type="GO" id="GO:0044209">
    <property type="term" value="P:AMP salvage"/>
    <property type="evidence" value="ECO:0007669"/>
    <property type="project" value="UniProtKB-UniRule"/>
</dbReference>
<comment type="subunit">
    <text evidence="6 12">Homodimer.</text>
</comment>
<dbReference type="RefSeq" id="WP_015070506.1">
    <property type="nucleotide sequence ID" value="NZ_CP013126.1"/>
</dbReference>
<sequence>MTATIASGRSRLISGLIRSVPDFPESGVDFKDITPLLANPNGFSAAVEELVATAPRDIDVVVGIEARGFVFAAPVALSMGIGFVPVRKPGKLPREVYSQSFDLEYGSETLTVHRDAIPRGARVMIVDDILATGGTIAATAGLLRHLDVTLAQVSVLMELPALGGRATLEKAGIDSFNAVVAG</sequence>
<evidence type="ECO:0000256" key="12">
    <source>
        <dbReference type="HAMAP-Rule" id="MF_00004"/>
    </source>
</evidence>
<dbReference type="KEGG" id="aaci:ASQ49_12570"/>
<dbReference type="GO" id="GO:0003999">
    <property type="term" value="F:adenine phosphoribosyltransferase activity"/>
    <property type="evidence" value="ECO:0007669"/>
    <property type="project" value="UniProtKB-UniRule"/>
</dbReference>
<protein>
    <recommendedName>
        <fullName evidence="7 12">Adenine phosphoribosyltransferase</fullName>
        <shortName evidence="12">APRT</shortName>
        <ecNumber evidence="7 12">2.4.2.7</ecNumber>
    </recommendedName>
</protein>
<dbReference type="AlphaFoldDB" id="A0A142KEB0"/>
<dbReference type="InterPro" id="IPR000836">
    <property type="entry name" value="PRTase_dom"/>
</dbReference>
<gene>
    <name evidence="12" type="primary">apt</name>
    <name evidence="15" type="ORF">A8L58_03560</name>
    <name evidence="14" type="ORF">AXH35_02095</name>
</gene>
<comment type="subcellular location">
    <subcellularLocation>
        <location evidence="3 12">Cytoplasm</location>
    </subcellularLocation>
</comment>
<dbReference type="EMBL" id="CP014352">
    <property type="protein sequence ID" value="AMS04448.1"/>
    <property type="molecule type" value="Genomic_DNA"/>
</dbReference>
<dbReference type="InterPro" id="IPR050054">
    <property type="entry name" value="UPRTase/APRTase"/>
</dbReference>
<evidence type="ECO:0000313" key="14">
    <source>
        <dbReference type="EMBL" id="AMS04448.1"/>
    </source>
</evidence>
<dbReference type="Pfam" id="PF00156">
    <property type="entry name" value="Pribosyltran"/>
    <property type="match status" value="1"/>
</dbReference>
<evidence type="ECO:0000313" key="16">
    <source>
        <dbReference type="Proteomes" id="UP000075221"/>
    </source>
</evidence>
<dbReference type="InterPro" id="IPR005764">
    <property type="entry name" value="Ade_phspho_trans"/>
</dbReference>
<keyword evidence="10 12" id="KW-0808">Transferase</keyword>
<evidence type="ECO:0000256" key="3">
    <source>
        <dbReference type="ARBA" id="ARBA00004496"/>
    </source>
</evidence>
<keyword evidence="11 12" id="KW-0660">Purine salvage</keyword>
<evidence type="ECO:0000256" key="9">
    <source>
        <dbReference type="ARBA" id="ARBA00022676"/>
    </source>
</evidence>
<comment type="catalytic activity">
    <reaction evidence="1 12">
        <text>AMP + diphosphate = 5-phospho-alpha-D-ribose 1-diphosphate + adenine</text>
        <dbReference type="Rhea" id="RHEA:16609"/>
        <dbReference type="ChEBI" id="CHEBI:16708"/>
        <dbReference type="ChEBI" id="CHEBI:33019"/>
        <dbReference type="ChEBI" id="CHEBI:58017"/>
        <dbReference type="ChEBI" id="CHEBI:456215"/>
        <dbReference type="EC" id="2.4.2.7"/>
    </reaction>
</comment>
<keyword evidence="17" id="KW-1185">Reference proteome</keyword>